<evidence type="ECO:0000256" key="1">
    <source>
        <dbReference type="SAM" id="MobiDB-lite"/>
    </source>
</evidence>
<reference evidence="3" key="1">
    <citation type="journal article" date="2019" name="Int. J. Syst. Evol. Microbiol.">
        <title>The Global Catalogue of Microorganisms (GCM) 10K type strain sequencing project: providing services to taxonomists for standard genome sequencing and annotation.</title>
        <authorList>
            <consortium name="The Broad Institute Genomics Platform"/>
            <consortium name="The Broad Institute Genome Sequencing Center for Infectious Disease"/>
            <person name="Wu L."/>
            <person name="Ma J."/>
        </authorList>
    </citation>
    <scope>NUCLEOTIDE SEQUENCE [LARGE SCALE GENOMIC DNA]</scope>
    <source>
        <strain evidence="3">CGMCC 4.1622</strain>
    </source>
</reference>
<protein>
    <submittedName>
        <fullName evidence="2">Uncharacterized protein</fullName>
    </submittedName>
</protein>
<gene>
    <name evidence="2" type="ORF">ACFPZF_27720</name>
</gene>
<keyword evidence="3" id="KW-1185">Reference proteome</keyword>
<proteinExistence type="predicted"/>
<dbReference type="EMBL" id="JBHSOC010000063">
    <property type="protein sequence ID" value="MFC5645131.1"/>
    <property type="molecule type" value="Genomic_DNA"/>
</dbReference>
<evidence type="ECO:0000313" key="2">
    <source>
        <dbReference type="EMBL" id="MFC5645131.1"/>
    </source>
</evidence>
<sequence>MEGLVPAAPETDRDGQADLIEAITEAVRDGDDRTIRRLLARFAELATITDLYALRDALDSARPSGDRGQRCPSAGDTPQTCPTRRSGRSCA</sequence>
<comment type="caution">
    <text evidence="2">The sequence shown here is derived from an EMBL/GenBank/DDBJ whole genome shotgun (WGS) entry which is preliminary data.</text>
</comment>
<feature type="region of interest" description="Disordered" evidence="1">
    <location>
        <begin position="61"/>
        <end position="91"/>
    </location>
</feature>
<organism evidence="2 3">
    <name type="scientific">Kitasatospora cinereorecta</name>
    <dbReference type="NCBI Taxonomy" id="285560"/>
    <lineage>
        <taxon>Bacteria</taxon>
        <taxon>Bacillati</taxon>
        <taxon>Actinomycetota</taxon>
        <taxon>Actinomycetes</taxon>
        <taxon>Kitasatosporales</taxon>
        <taxon>Streptomycetaceae</taxon>
        <taxon>Kitasatospora</taxon>
    </lineage>
</organism>
<dbReference type="Proteomes" id="UP001596066">
    <property type="component" value="Unassembled WGS sequence"/>
</dbReference>
<evidence type="ECO:0000313" key="3">
    <source>
        <dbReference type="Proteomes" id="UP001596066"/>
    </source>
</evidence>
<name>A0ABW0VKS0_9ACTN</name>
<accession>A0ABW0VKS0</accession>
<dbReference type="RefSeq" id="WP_346148566.1">
    <property type="nucleotide sequence ID" value="NZ_BAAAUA010000050.1"/>
</dbReference>